<accession>A0A8B7ZTY6</accession>
<dbReference type="Pfam" id="PF00098">
    <property type="entry name" value="zf-CCHC"/>
    <property type="match status" value="1"/>
</dbReference>
<dbReference type="GO" id="GO:0031123">
    <property type="term" value="P:RNA 3'-end processing"/>
    <property type="evidence" value="ECO:0007669"/>
    <property type="project" value="TreeGrafter"/>
</dbReference>
<gene>
    <name evidence="10" type="primary">LOC110988048</name>
</gene>
<dbReference type="PROSITE" id="PS50158">
    <property type="entry name" value="ZF_CCHC"/>
    <property type="match status" value="2"/>
</dbReference>
<dbReference type="KEGG" id="aplc:110988048"/>
<feature type="region of interest" description="Disordered" evidence="7">
    <location>
        <begin position="1267"/>
        <end position="1301"/>
    </location>
</feature>
<dbReference type="InterPro" id="IPR036875">
    <property type="entry name" value="Znf_CCHC_sf"/>
</dbReference>
<dbReference type="InterPro" id="IPR054708">
    <property type="entry name" value="MTPAP-like_central"/>
</dbReference>
<dbReference type="Pfam" id="PF03828">
    <property type="entry name" value="PAP_assoc"/>
    <property type="match status" value="2"/>
</dbReference>
<evidence type="ECO:0000256" key="1">
    <source>
        <dbReference type="ARBA" id="ARBA00001936"/>
    </source>
</evidence>
<evidence type="ECO:0000256" key="2">
    <source>
        <dbReference type="ARBA" id="ARBA00001946"/>
    </source>
</evidence>
<feature type="region of interest" description="Disordered" evidence="7">
    <location>
        <begin position="1028"/>
        <end position="1050"/>
    </location>
</feature>
<dbReference type="PANTHER" id="PTHR12271:SF66">
    <property type="entry name" value="TERMINAL URIDYLYLTRANSFERASE TAILOR"/>
    <property type="match status" value="1"/>
</dbReference>
<dbReference type="GeneID" id="110988048"/>
<comment type="cofactor">
    <cofactor evidence="1">
        <name>Mn(2+)</name>
        <dbReference type="ChEBI" id="CHEBI:29035"/>
    </cofactor>
</comment>
<dbReference type="SUPFAM" id="SSF81631">
    <property type="entry name" value="PAP/OAS1 substrate-binding domain"/>
    <property type="match status" value="2"/>
</dbReference>
<dbReference type="SUPFAM" id="SSF57756">
    <property type="entry name" value="Retrovirus zinc finger-like domains"/>
    <property type="match status" value="1"/>
</dbReference>
<feature type="compositionally biased region" description="Low complexity" evidence="7">
    <location>
        <begin position="1268"/>
        <end position="1301"/>
    </location>
</feature>
<feature type="region of interest" description="Disordered" evidence="7">
    <location>
        <begin position="269"/>
        <end position="299"/>
    </location>
</feature>
<keyword evidence="4" id="KW-0479">Metal-binding</keyword>
<protein>
    <submittedName>
        <fullName evidence="10">Terminal uridylyltransferase 4-like isoform X1</fullName>
    </submittedName>
</protein>
<feature type="compositionally biased region" description="Polar residues" evidence="7">
    <location>
        <begin position="269"/>
        <end position="280"/>
    </location>
</feature>
<dbReference type="Pfam" id="PF19088">
    <property type="entry name" value="TUTase"/>
    <property type="match status" value="1"/>
</dbReference>
<evidence type="ECO:0000256" key="5">
    <source>
        <dbReference type="ARBA" id="ARBA00022842"/>
    </source>
</evidence>
<evidence type="ECO:0000256" key="3">
    <source>
        <dbReference type="ARBA" id="ARBA00022679"/>
    </source>
</evidence>
<evidence type="ECO:0000256" key="4">
    <source>
        <dbReference type="ARBA" id="ARBA00022723"/>
    </source>
</evidence>
<dbReference type="InterPro" id="IPR045100">
    <property type="entry name" value="TUT4/7_NTP_transf"/>
</dbReference>
<dbReference type="GO" id="GO:0050265">
    <property type="term" value="F:RNA uridylyltransferase activity"/>
    <property type="evidence" value="ECO:0007669"/>
    <property type="project" value="TreeGrafter"/>
</dbReference>
<name>A0A8B7ZTY6_ACAPL</name>
<dbReference type="GO" id="GO:0008270">
    <property type="term" value="F:zinc ion binding"/>
    <property type="evidence" value="ECO:0007669"/>
    <property type="project" value="UniProtKB-KW"/>
</dbReference>
<feature type="region of interest" description="Disordered" evidence="7">
    <location>
        <begin position="897"/>
        <end position="950"/>
    </location>
</feature>
<keyword evidence="5" id="KW-0460">Magnesium</keyword>
<organism evidence="9 10">
    <name type="scientific">Acanthaster planci</name>
    <name type="common">Crown-of-thorns starfish</name>
    <dbReference type="NCBI Taxonomy" id="133434"/>
    <lineage>
        <taxon>Eukaryota</taxon>
        <taxon>Metazoa</taxon>
        <taxon>Echinodermata</taxon>
        <taxon>Eleutherozoa</taxon>
        <taxon>Asterozoa</taxon>
        <taxon>Asteroidea</taxon>
        <taxon>Valvatacea</taxon>
        <taxon>Valvatida</taxon>
        <taxon>Acanthasteridae</taxon>
        <taxon>Acanthaster</taxon>
    </lineage>
</organism>
<dbReference type="SUPFAM" id="SSF81301">
    <property type="entry name" value="Nucleotidyltransferase"/>
    <property type="match status" value="2"/>
</dbReference>
<keyword evidence="6" id="KW-0863">Zinc-finger</keyword>
<dbReference type="Pfam" id="PF22600">
    <property type="entry name" value="MTPAP-like_central"/>
    <property type="match status" value="1"/>
</dbReference>
<dbReference type="InterPro" id="IPR043519">
    <property type="entry name" value="NT_sf"/>
</dbReference>
<evidence type="ECO:0000313" key="10">
    <source>
        <dbReference type="RefSeq" id="XP_022106951.1"/>
    </source>
</evidence>
<feature type="domain" description="CCHC-type" evidence="8">
    <location>
        <begin position="881"/>
        <end position="895"/>
    </location>
</feature>
<comment type="cofactor">
    <cofactor evidence="2">
        <name>Mg(2+)</name>
        <dbReference type="ChEBI" id="CHEBI:18420"/>
    </cofactor>
</comment>
<sequence length="1528" mass="174373">MLRRTIPDVEVNLYGSSLSGFGFQDSDVNLGMEVPEQNFPPEILVRAFEALIPEDAYVEDVHSDFEGHFPCIRFSDKESGLRCELSTCSLSAMKTSKLLSQYRQLDTRVHSLAMSLRYWARLCRLDSQSDGSIPAYAFVLMTIYFLQHCNPPVVPVLQENETLECQNVDSLGELWIKMLRFYAVEVAVEKMVISVRNREPITREELKIPNRRLAIEDPIALNKKNIAKSLTSNTVFQYLMDRLQGALLYFGKPQKTTCTCKSQAVNSNKTFSAPNATQPHCDNDTSEEDDNCTKSETSDDNATKILDLGNAGLQPKHCVELDTESQQTRFRKMCVSEENVGSSIPKDLKKNATGNSQLTQSSKGRESFSTTYKQKTKTEDDSGMEYVSDKSSVGRNSDTCNCVYSLTVDSSGRNDLVSGVDANDQHISTTCEQDCDVPDKQICSDDWFEADVEQEKESTAITDSQPGDNKSEISFCEHSLNFTFCEKILTGGKKVITVCNGCGKEGHKVAECPDDAVPNLAPLPPMDEAFLKKIDELCRSIEDRYCLRDWVMMERDQAVASYEKFIRCNGYPDAVLRLFGSSRNGFGFWNSDMDICLKFRDSQNPEHIDIPTIIEDLAQKLKRHSSLQHIIPISTAKVPIVKFFDQRLQLDVDVSLYNCLAQANTQMLYVYSKIDPRVRQLVYTAKVFVKKCDIGDASKGSLSSYAYTLMMIFFLQQRDPPVLPVLQELYSGEEKPQNIVEGRNAWFFSNLKKLKHFWRCGNKESVGELWLGFLRFFTEEFNIKKHVVCIRQHKPLTRFEKMWTSSARGYAIEDPFDLDHNLGSGVSRKMTTFISQVFINARERFGIPNRTVSSRNDFIHEYFFDTFVLTGGEAPPNDRCCRVCGKVGHFLKDCPHRKGHKEIQRSRERNQDSKKTRNREINRNKPQREQAKNDVNPSPNIQAAVPKQSATVMTAGDRKNTAAASCMVSENADDRKRSQNVTTVMKPEVTEEFAKVTAVQTTVDYSQGHGLRKENSIGDNWELHLKEKKRQKTPHVDQSRMSKPHSGNSKGLVHVTSSNTVPVNAKNVLSSCVASADSEQKPVSYSSLQNEHVKVEQPLAQTTTSLLHKALLEPKILDRQSFQDIQRQQQQYLQNARQQLVHQSQSFPSCQSALSIVSTSSKNAHLVQGSPLSYEQPDCHQEHSHQRQQLPQHKVQQVLPQEEQHQRIHSGQEGEITPKQFQQQQERYQQQQYYQQKGRMQYHTRQQEKQEHLQLQGYQPQWERQLYHHQQQQQYHQQQQRQQYQQQQRRQQHQQQQYPNQQWQYQYQERQQFSSQPKIPVQSKQNQPCLVQEQQSTGGRFNLECFNQLAHSLCFQQSLHPSEKPRTLQEIEEAQLRKHQPEHKEQIKPNFTVSEHHNGTTEDQIFLLSHVANSPAVSARIEESPCLNSQASVHGINPDSAQFGVLQGKVWDQNSQPILTPPTGQRSLGGSGLPVNTSQLCQMACEVSPITYQYRTNFEESNIGSALLQGVGMLQNRDDGNQQDDIRG</sequence>
<dbReference type="PANTHER" id="PTHR12271">
    <property type="entry name" value="POLY A POLYMERASE CID PAP -RELATED"/>
    <property type="match status" value="1"/>
</dbReference>
<evidence type="ECO:0000259" key="8">
    <source>
        <dbReference type="PROSITE" id="PS50158"/>
    </source>
</evidence>
<dbReference type="Proteomes" id="UP000694845">
    <property type="component" value="Unplaced"/>
</dbReference>
<proteinExistence type="predicted"/>
<dbReference type="RefSeq" id="XP_022106951.1">
    <property type="nucleotide sequence ID" value="XM_022251259.1"/>
</dbReference>
<reference evidence="10" key="1">
    <citation type="submission" date="2025-08" db="UniProtKB">
        <authorList>
            <consortium name="RefSeq"/>
        </authorList>
    </citation>
    <scope>IDENTIFICATION</scope>
</reference>
<keyword evidence="3" id="KW-0808">Transferase</keyword>
<evidence type="ECO:0000313" key="9">
    <source>
        <dbReference type="Proteomes" id="UP000694845"/>
    </source>
</evidence>
<feature type="region of interest" description="Disordered" evidence="7">
    <location>
        <begin position="1170"/>
        <end position="1189"/>
    </location>
</feature>
<dbReference type="SMART" id="SM00343">
    <property type="entry name" value="ZnF_C2HC"/>
    <property type="match status" value="2"/>
</dbReference>
<dbReference type="OrthoDB" id="407432at2759"/>
<dbReference type="Gene3D" id="3.30.460.10">
    <property type="entry name" value="Beta Polymerase, domain 2"/>
    <property type="match status" value="1"/>
</dbReference>
<feature type="domain" description="CCHC-type" evidence="8">
    <location>
        <begin position="499"/>
        <end position="514"/>
    </location>
</feature>
<evidence type="ECO:0000256" key="6">
    <source>
        <dbReference type="PROSITE-ProRule" id="PRU00047"/>
    </source>
</evidence>
<dbReference type="InterPro" id="IPR001878">
    <property type="entry name" value="Znf_CCHC"/>
</dbReference>
<feature type="compositionally biased region" description="Polar residues" evidence="7">
    <location>
        <begin position="352"/>
        <end position="373"/>
    </location>
</feature>
<dbReference type="InterPro" id="IPR002058">
    <property type="entry name" value="PAP_assoc"/>
</dbReference>
<keyword evidence="9" id="KW-1185">Reference proteome</keyword>
<keyword evidence="6" id="KW-0862">Zinc</keyword>
<dbReference type="GO" id="GO:0003676">
    <property type="term" value="F:nucleic acid binding"/>
    <property type="evidence" value="ECO:0007669"/>
    <property type="project" value="InterPro"/>
</dbReference>
<feature type="compositionally biased region" description="Basic and acidic residues" evidence="7">
    <location>
        <begin position="897"/>
        <end position="932"/>
    </location>
</feature>
<feature type="compositionally biased region" description="Polar residues" evidence="7">
    <location>
        <begin position="1041"/>
        <end position="1050"/>
    </location>
</feature>
<evidence type="ECO:0000256" key="7">
    <source>
        <dbReference type="SAM" id="MobiDB-lite"/>
    </source>
</evidence>
<feature type="region of interest" description="Disordered" evidence="7">
    <location>
        <begin position="341"/>
        <end position="390"/>
    </location>
</feature>
<dbReference type="Gene3D" id="1.10.1410.10">
    <property type="match status" value="2"/>
</dbReference>
<dbReference type="CDD" id="cd05402">
    <property type="entry name" value="NT_PAP_TUTase"/>
    <property type="match status" value="2"/>
</dbReference>